<evidence type="ECO:0000313" key="2">
    <source>
        <dbReference type="Proteomes" id="UP001222027"/>
    </source>
</evidence>
<dbReference type="Proteomes" id="UP001222027">
    <property type="component" value="Unassembled WGS sequence"/>
</dbReference>
<dbReference type="EMBL" id="JAQQAF010000001">
    <property type="protein sequence ID" value="KAJ8511688.1"/>
    <property type="molecule type" value="Genomic_DNA"/>
</dbReference>
<comment type="caution">
    <text evidence="1">The sequence shown here is derived from an EMBL/GenBank/DDBJ whole genome shotgun (WGS) entry which is preliminary data.</text>
</comment>
<organism evidence="1 2">
    <name type="scientific">Ensete ventricosum</name>
    <name type="common">Abyssinian banana</name>
    <name type="synonym">Musa ensete</name>
    <dbReference type="NCBI Taxonomy" id="4639"/>
    <lineage>
        <taxon>Eukaryota</taxon>
        <taxon>Viridiplantae</taxon>
        <taxon>Streptophyta</taxon>
        <taxon>Embryophyta</taxon>
        <taxon>Tracheophyta</taxon>
        <taxon>Spermatophyta</taxon>
        <taxon>Magnoliopsida</taxon>
        <taxon>Liliopsida</taxon>
        <taxon>Zingiberales</taxon>
        <taxon>Musaceae</taxon>
        <taxon>Ensete</taxon>
    </lineage>
</organism>
<dbReference type="AlphaFoldDB" id="A0AAV8RX16"/>
<name>A0AAV8RX16_ENSVE</name>
<gene>
    <name evidence="1" type="ORF">OPV22_002122</name>
</gene>
<sequence length="72" mass="8220">MLKWKFGYCSSECYIANSRRECDASLVAFCRHQAYGQVHQQAISKLSCLCVSETSPAKLEPPTTDWSMQSRR</sequence>
<evidence type="ECO:0000313" key="1">
    <source>
        <dbReference type="EMBL" id="KAJ8511688.1"/>
    </source>
</evidence>
<keyword evidence="2" id="KW-1185">Reference proteome</keyword>
<proteinExistence type="predicted"/>
<reference evidence="1 2" key="1">
    <citation type="submission" date="2022-12" db="EMBL/GenBank/DDBJ databases">
        <title>Chromosome-scale assembly of the Ensete ventricosum genome.</title>
        <authorList>
            <person name="Dussert Y."/>
            <person name="Stocks J."/>
            <person name="Wendawek A."/>
            <person name="Woldeyes F."/>
            <person name="Nichols R.A."/>
            <person name="Borrell J.S."/>
        </authorList>
    </citation>
    <scope>NUCLEOTIDE SEQUENCE [LARGE SCALE GENOMIC DNA]</scope>
    <source>
        <strain evidence="2">cv. Maze</strain>
        <tissue evidence="1">Seeds</tissue>
    </source>
</reference>
<accession>A0AAV8RX16</accession>
<protein>
    <submittedName>
        <fullName evidence="1">Uncharacterized protein</fullName>
    </submittedName>
</protein>